<dbReference type="EMBL" id="FNIR01000005">
    <property type="protein sequence ID" value="SDO35355.1"/>
    <property type="molecule type" value="Genomic_DNA"/>
</dbReference>
<dbReference type="Proteomes" id="UP000199088">
    <property type="component" value="Unassembled WGS sequence"/>
</dbReference>
<protein>
    <submittedName>
        <fullName evidence="2">LGFP repeat-containing protein</fullName>
    </submittedName>
</protein>
<feature type="region of interest" description="Disordered" evidence="1">
    <location>
        <begin position="126"/>
        <end position="157"/>
    </location>
</feature>
<evidence type="ECO:0000313" key="3">
    <source>
        <dbReference type="Proteomes" id="UP000199088"/>
    </source>
</evidence>
<dbReference type="Pfam" id="PF08310">
    <property type="entry name" value="LGFP"/>
    <property type="match status" value="3"/>
</dbReference>
<feature type="compositionally biased region" description="Polar residues" evidence="1">
    <location>
        <begin position="135"/>
        <end position="157"/>
    </location>
</feature>
<keyword evidence="3" id="KW-1185">Reference proteome</keyword>
<feature type="non-terminal residue" evidence="2">
    <location>
        <position position="1"/>
    </location>
</feature>
<dbReference type="STRING" id="1052260.SAMN05660199_01783"/>
<dbReference type="InterPro" id="IPR013207">
    <property type="entry name" value="LGFP"/>
</dbReference>
<gene>
    <name evidence="2" type="ORF">SAMN05660199_01783</name>
</gene>
<evidence type="ECO:0000313" key="2">
    <source>
        <dbReference type="EMBL" id="SDO35355.1"/>
    </source>
</evidence>
<sequence>VQDAWIAQGWEAGPLGYPTTDLVCGLAGGGCRQSFAGGAVYTSTSGTWVVRGAVLAAWAATEAEGGPLGYPTTGLICGMSSGGCGQVFQGGRIYSTATTGAHAVSGPIQQAWIAQGWEAGSLGYPTGDARPVQDGTAQDFQGGTLTWNTTTGSVSRS</sequence>
<accession>A0A1H0IVC1</accession>
<dbReference type="AlphaFoldDB" id="A0A1H0IVC1"/>
<evidence type="ECO:0000256" key="1">
    <source>
        <dbReference type="SAM" id="MobiDB-lite"/>
    </source>
</evidence>
<reference evidence="3" key="1">
    <citation type="submission" date="2016-10" db="EMBL/GenBank/DDBJ databases">
        <authorList>
            <person name="Varghese N."/>
            <person name="Submissions S."/>
        </authorList>
    </citation>
    <scope>NUCLEOTIDE SEQUENCE [LARGE SCALE GENOMIC DNA]</scope>
    <source>
        <strain evidence="3">DSM 45843</strain>
    </source>
</reference>
<name>A0A1H0IVC1_9ACTN</name>
<proteinExistence type="predicted"/>
<dbReference type="RefSeq" id="WP_423221500.1">
    <property type="nucleotide sequence ID" value="NZ_FNIR01000005.1"/>
</dbReference>
<organism evidence="2 3">
    <name type="scientific">Klenkia soli</name>
    <dbReference type="NCBI Taxonomy" id="1052260"/>
    <lineage>
        <taxon>Bacteria</taxon>
        <taxon>Bacillati</taxon>
        <taxon>Actinomycetota</taxon>
        <taxon>Actinomycetes</taxon>
        <taxon>Geodermatophilales</taxon>
        <taxon>Geodermatophilaceae</taxon>
        <taxon>Klenkia</taxon>
    </lineage>
</organism>